<evidence type="ECO:0000313" key="5">
    <source>
        <dbReference type="EMBL" id="THG29281.1"/>
    </source>
</evidence>
<comment type="caution">
    <text evidence="5">The sequence shown here is derived from an EMBL/GenBank/DDBJ whole genome shotgun (WGS) entry which is preliminary data.</text>
</comment>
<dbReference type="CDD" id="cd01189">
    <property type="entry name" value="INT_ICEBs1_C_like"/>
    <property type="match status" value="1"/>
</dbReference>
<protein>
    <submittedName>
        <fullName evidence="5">Site-specific integrase</fullName>
    </submittedName>
</protein>
<feature type="domain" description="Tyr recombinase" evidence="4">
    <location>
        <begin position="163"/>
        <end position="347"/>
    </location>
</feature>
<dbReference type="SUPFAM" id="SSF56349">
    <property type="entry name" value="DNA breaking-rejoining enzymes"/>
    <property type="match status" value="1"/>
</dbReference>
<organism evidence="5 6">
    <name type="scientific">Naasia lichenicola</name>
    <dbReference type="NCBI Taxonomy" id="2565933"/>
    <lineage>
        <taxon>Bacteria</taxon>
        <taxon>Bacillati</taxon>
        <taxon>Actinomycetota</taxon>
        <taxon>Actinomycetes</taxon>
        <taxon>Micrococcales</taxon>
        <taxon>Microbacteriaceae</taxon>
        <taxon>Naasia</taxon>
    </lineage>
</organism>
<dbReference type="Pfam" id="PF00589">
    <property type="entry name" value="Phage_integrase"/>
    <property type="match status" value="1"/>
</dbReference>
<dbReference type="GO" id="GO:0015074">
    <property type="term" value="P:DNA integration"/>
    <property type="evidence" value="ECO:0007669"/>
    <property type="project" value="InterPro"/>
</dbReference>
<evidence type="ECO:0000256" key="3">
    <source>
        <dbReference type="ARBA" id="ARBA00023172"/>
    </source>
</evidence>
<name>A0A4S4FGP5_9MICO</name>
<evidence type="ECO:0000256" key="1">
    <source>
        <dbReference type="ARBA" id="ARBA00008857"/>
    </source>
</evidence>
<keyword evidence="2" id="KW-0238">DNA-binding</keyword>
<sequence>MGTVSSYATTEGKRYRVRYRKPDNAQTDKRGFKTKREAELFLSSVEVAKARGEFIDGTAARAQIGVLGPVWLKHQGHLKPSSLLPLEVAWRLYVEPRWSTVPVADVRHSDVQSWVMDMSAKRGATTVIRAYGVLASIMDGAVKDRRILSNSARGVNLPRKVTKPHAYLTPQQVSDLSVAAGDHGTLLLVLAYTGLRWGEAVALRVKDLDMLRRRANVTTNAVEVNNRIEVGTPKSHKRRSVPFPATLAPALAKACEGKAREDLVFAGASGSYLRRAKTDAGWFGVAVKRAGLPRMTLHDLRHTAASLAVSSGANVKAVQRMLGHASASMTLDVYADLFEDDLDEVAGRLDHLLISTDVGRMWARSGNSVNLN</sequence>
<dbReference type="InterPro" id="IPR011010">
    <property type="entry name" value="DNA_brk_join_enz"/>
</dbReference>
<evidence type="ECO:0000259" key="4">
    <source>
        <dbReference type="PROSITE" id="PS51898"/>
    </source>
</evidence>
<dbReference type="EMBL" id="SSSM01000005">
    <property type="protein sequence ID" value="THG29281.1"/>
    <property type="molecule type" value="Genomic_DNA"/>
</dbReference>
<keyword evidence="6" id="KW-1185">Reference proteome</keyword>
<dbReference type="InterPro" id="IPR002104">
    <property type="entry name" value="Integrase_catalytic"/>
</dbReference>
<dbReference type="InterPro" id="IPR013762">
    <property type="entry name" value="Integrase-like_cat_sf"/>
</dbReference>
<evidence type="ECO:0000313" key="6">
    <source>
        <dbReference type="Proteomes" id="UP000309133"/>
    </source>
</evidence>
<dbReference type="OrthoDB" id="1822491at2"/>
<dbReference type="PROSITE" id="PS51898">
    <property type="entry name" value="TYR_RECOMBINASE"/>
    <property type="match status" value="1"/>
</dbReference>
<dbReference type="Gene3D" id="1.10.150.130">
    <property type="match status" value="1"/>
</dbReference>
<dbReference type="PANTHER" id="PTHR30349">
    <property type="entry name" value="PHAGE INTEGRASE-RELATED"/>
    <property type="match status" value="1"/>
</dbReference>
<gene>
    <name evidence="5" type="ORF">E6C64_11180</name>
</gene>
<reference evidence="5 6" key="1">
    <citation type="submission" date="2019-04" db="EMBL/GenBank/DDBJ databases">
        <authorList>
            <person name="Jiang L."/>
        </authorList>
    </citation>
    <scope>NUCLEOTIDE SEQUENCE [LARGE SCALE GENOMIC DNA]</scope>
    <source>
        <strain evidence="5 6">YIM 131853</strain>
    </source>
</reference>
<dbReference type="GO" id="GO:0006310">
    <property type="term" value="P:DNA recombination"/>
    <property type="evidence" value="ECO:0007669"/>
    <property type="project" value="UniProtKB-KW"/>
</dbReference>
<keyword evidence="3" id="KW-0233">DNA recombination</keyword>
<dbReference type="AlphaFoldDB" id="A0A4S4FGP5"/>
<dbReference type="RefSeq" id="WP_136427612.1">
    <property type="nucleotide sequence ID" value="NZ_SSSM01000005.1"/>
</dbReference>
<dbReference type="PANTHER" id="PTHR30349:SF64">
    <property type="entry name" value="PROPHAGE INTEGRASE INTD-RELATED"/>
    <property type="match status" value="1"/>
</dbReference>
<dbReference type="GO" id="GO:0003677">
    <property type="term" value="F:DNA binding"/>
    <property type="evidence" value="ECO:0007669"/>
    <property type="project" value="UniProtKB-KW"/>
</dbReference>
<proteinExistence type="inferred from homology"/>
<dbReference type="InterPro" id="IPR050090">
    <property type="entry name" value="Tyrosine_recombinase_XerCD"/>
</dbReference>
<evidence type="ECO:0000256" key="2">
    <source>
        <dbReference type="ARBA" id="ARBA00023125"/>
    </source>
</evidence>
<dbReference type="Proteomes" id="UP000309133">
    <property type="component" value="Unassembled WGS sequence"/>
</dbReference>
<accession>A0A4S4FGP5</accession>
<dbReference type="InterPro" id="IPR010998">
    <property type="entry name" value="Integrase_recombinase_N"/>
</dbReference>
<dbReference type="Gene3D" id="1.10.443.10">
    <property type="entry name" value="Intergrase catalytic core"/>
    <property type="match status" value="1"/>
</dbReference>
<comment type="similarity">
    <text evidence="1">Belongs to the 'phage' integrase family.</text>
</comment>